<gene>
    <name evidence="9" type="ORF">PEX2_006240</name>
</gene>
<evidence type="ECO:0000256" key="3">
    <source>
        <dbReference type="ARBA" id="ARBA00012755"/>
    </source>
</evidence>
<evidence type="ECO:0000256" key="7">
    <source>
        <dbReference type="RuleBase" id="RU361168"/>
    </source>
</evidence>
<sequence>MVGLLIFPLLPVRAFTENPSLAPAPPIGFNNWARFKCDLNETLLTGTAQAMLKCGLLDVEYDRLTLDDCWMTAGYFTTVLVMVP</sequence>
<dbReference type="GeneID" id="27673320"/>
<keyword evidence="5" id="KW-0325">Glycoprotein</keyword>
<dbReference type="PANTHER" id="PTHR11452">
    <property type="entry name" value="ALPHA-GALACTOSIDASE/ALPHA-N-ACETYLGALACTOSAMINIDASE"/>
    <property type="match status" value="1"/>
</dbReference>
<dbReference type="STRING" id="27334.A0A0A2IN79"/>
<dbReference type="EC" id="3.2.1.22" evidence="3 7"/>
<keyword evidence="8" id="KW-0732">Signal</keyword>
<feature type="signal peptide" evidence="8">
    <location>
        <begin position="1"/>
        <end position="16"/>
    </location>
</feature>
<dbReference type="VEuPathDB" id="FungiDB:PEXP_088840"/>
<organism evidence="9 10">
    <name type="scientific">Penicillium expansum</name>
    <name type="common">Blue mold rot fungus</name>
    <dbReference type="NCBI Taxonomy" id="27334"/>
    <lineage>
        <taxon>Eukaryota</taxon>
        <taxon>Fungi</taxon>
        <taxon>Dikarya</taxon>
        <taxon>Ascomycota</taxon>
        <taxon>Pezizomycotina</taxon>
        <taxon>Eurotiomycetes</taxon>
        <taxon>Eurotiomycetidae</taxon>
        <taxon>Eurotiales</taxon>
        <taxon>Aspergillaceae</taxon>
        <taxon>Penicillium</taxon>
    </lineage>
</organism>
<dbReference type="InterPro" id="IPR017853">
    <property type="entry name" value="GH"/>
</dbReference>
<proteinExistence type="inferred from homology"/>
<keyword evidence="10" id="KW-1185">Reference proteome</keyword>
<keyword evidence="7" id="KW-1015">Disulfide bond</keyword>
<dbReference type="InterPro" id="IPR013785">
    <property type="entry name" value="Aldolase_TIM"/>
</dbReference>
<accession>A0A0A2IN79</accession>
<dbReference type="PhylomeDB" id="A0A0A2IN79"/>
<keyword evidence="6 7" id="KW-0326">Glycosidase</keyword>
<dbReference type="OrthoDB" id="5795902at2759"/>
<evidence type="ECO:0000256" key="2">
    <source>
        <dbReference type="ARBA" id="ARBA00009743"/>
    </source>
</evidence>
<evidence type="ECO:0000256" key="4">
    <source>
        <dbReference type="ARBA" id="ARBA00022801"/>
    </source>
</evidence>
<protein>
    <recommendedName>
        <fullName evidence="3 7">Alpha-galactosidase</fullName>
        <ecNumber evidence="3 7">3.2.1.22</ecNumber>
    </recommendedName>
    <alternativeName>
        <fullName evidence="7">Melibiase</fullName>
    </alternativeName>
</protein>
<dbReference type="GO" id="GO:0005975">
    <property type="term" value="P:carbohydrate metabolic process"/>
    <property type="evidence" value="ECO:0007669"/>
    <property type="project" value="InterPro"/>
</dbReference>
<dbReference type="PANTHER" id="PTHR11452:SF91">
    <property type="entry name" value="ALPHA-GALACTOSIDASE A-RELATED"/>
    <property type="match status" value="1"/>
</dbReference>
<dbReference type="RefSeq" id="XP_016597875.1">
    <property type="nucleotide sequence ID" value="XM_016737901.1"/>
</dbReference>
<comment type="catalytic activity">
    <reaction evidence="1 7">
        <text>Hydrolysis of terminal, non-reducing alpha-D-galactose residues in alpha-D-galactosides, including galactose oligosaccharides, galactomannans and galactolipids.</text>
        <dbReference type="EC" id="3.2.1.22"/>
    </reaction>
</comment>
<comment type="caution">
    <text evidence="9">The sequence shown here is derived from an EMBL/GenBank/DDBJ whole genome shotgun (WGS) entry which is preliminary data.</text>
</comment>
<evidence type="ECO:0000256" key="6">
    <source>
        <dbReference type="ARBA" id="ARBA00023295"/>
    </source>
</evidence>
<keyword evidence="4 7" id="KW-0378">Hydrolase</keyword>
<dbReference type="EMBL" id="JQFZ01000176">
    <property type="protein sequence ID" value="KGO55979.1"/>
    <property type="molecule type" value="Genomic_DNA"/>
</dbReference>
<dbReference type="PRINTS" id="PR00740">
    <property type="entry name" value="GLHYDRLASE27"/>
</dbReference>
<comment type="similarity">
    <text evidence="2 7">Belongs to the glycosyl hydrolase 27 family.</text>
</comment>
<evidence type="ECO:0000256" key="1">
    <source>
        <dbReference type="ARBA" id="ARBA00001255"/>
    </source>
</evidence>
<dbReference type="AlphaFoldDB" id="A0A0A2IN79"/>
<name>A0A0A2IN79_PENEN</name>
<dbReference type="InterPro" id="IPR002241">
    <property type="entry name" value="Glyco_hydro_27"/>
</dbReference>
<dbReference type="Gene3D" id="3.20.20.70">
    <property type="entry name" value="Aldolase class I"/>
    <property type="match status" value="1"/>
</dbReference>
<feature type="chain" id="PRO_5009752449" description="Alpha-galactosidase" evidence="8">
    <location>
        <begin position="17"/>
        <end position="84"/>
    </location>
</feature>
<dbReference type="HOGENOM" id="CLU_2528183_0_0_1"/>
<evidence type="ECO:0000256" key="5">
    <source>
        <dbReference type="ARBA" id="ARBA00023180"/>
    </source>
</evidence>
<dbReference type="GO" id="GO:0004557">
    <property type="term" value="F:alpha-galactosidase activity"/>
    <property type="evidence" value="ECO:0007669"/>
    <property type="project" value="UniProtKB-EC"/>
</dbReference>
<reference evidence="9 10" key="1">
    <citation type="journal article" date="2015" name="Mol. Plant Microbe Interact.">
        <title>Genome, transcriptome, and functional analyses of Penicillium expansum provide new insights into secondary metabolism and pathogenicity.</title>
        <authorList>
            <person name="Ballester A.R."/>
            <person name="Marcet-Houben M."/>
            <person name="Levin E."/>
            <person name="Sela N."/>
            <person name="Selma-Lazaro C."/>
            <person name="Carmona L."/>
            <person name="Wisniewski M."/>
            <person name="Droby S."/>
            <person name="Gonzalez-Candelas L."/>
            <person name="Gabaldon T."/>
        </authorList>
    </citation>
    <scope>NUCLEOTIDE SEQUENCE [LARGE SCALE GENOMIC DNA]</scope>
    <source>
        <strain evidence="9 10">MD-8</strain>
    </source>
</reference>
<evidence type="ECO:0000313" key="10">
    <source>
        <dbReference type="Proteomes" id="UP000030143"/>
    </source>
</evidence>
<evidence type="ECO:0000313" key="9">
    <source>
        <dbReference type="EMBL" id="KGO55979.1"/>
    </source>
</evidence>
<dbReference type="SUPFAM" id="SSF51445">
    <property type="entry name" value="(Trans)glycosidases"/>
    <property type="match status" value="1"/>
</dbReference>
<evidence type="ECO:0000256" key="8">
    <source>
        <dbReference type="SAM" id="SignalP"/>
    </source>
</evidence>
<dbReference type="Proteomes" id="UP000030143">
    <property type="component" value="Unassembled WGS sequence"/>
</dbReference>